<evidence type="ECO:0000256" key="3">
    <source>
        <dbReference type="ARBA" id="ARBA00012277"/>
    </source>
</evidence>
<protein>
    <recommendedName>
        <fullName evidence="3">3-methyl-2-oxobutanoate dehydrogenase (2-methylpropanoyl-transferring)</fullName>
        <ecNumber evidence="3">1.2.4.4</ecNumber>
    </recommendedName>
    <alternativeName>
        <fullName evidence="8">Branched-chain alpha-keto acid dehydrogenase E1 component beta chain</fullName>
    </alternativeName>
</protein>
<dbReference type="AlphaFoldDB" id="A0A8T1IT98"/>
<evidence type="ECO:0000256" key="5">
    <source>
        <dbReference type="ARBA" id="ARBA00023002"/>
    </source>
</evidence>
<accession>A0A8T1IT98</accession>
<dbReference type="Pfam" id="PF02779">
    <property type="entry name" value="Transket_pyr"/>
    <property type="match status" value="1"/>
</dbReference>
<sequence>MTVASSALQRVRSATVHARRVGEVIPPAGHLSLPSEPVTSPQSLSNSIEVGPIKCSSCSFKSGYTSPKSLRALHVAPPLAQAQEEEDDALPVLETQQMNMFTAINDAMRVAMETDSSAVLFGEDVAFGGVFRCSVDLREKFGNDRVFNSPLCEQGIAGFAIGYASTGRTAIAEIQFADYIFPAFDQIVNEAAKFRYRSGNEFNCGKLTFRAPYGAVGHGGHYHSQSPEAYFAHTPGLKVVMPRNPVTAKGLLLASIRDPNPVLFLEPKALYRASVAEVPVGEYVQNLSEAEIVRRGTDVTVVGWGAQMRVLEEACGYAEDVGISCELIDLQTIFPWDADTIEHSVRKTGRLVISHEAPKSGGFAAEISSSIQERCFLSLEAPIQRVCGYDTPFPLAYESHYLPDALRNFEAIKKVVDY</sequence>
<keyword evidence="5" id="KW-0560">Oxidoreductase</keyword>
<dbReference type="FunFam" id="3.40.50.920:FF:000004">
    <property type="entry name" value="2-oxoisovalerate dehydrogenase subunit beta 1, mitochondrial"/>
    <property type="match status" value="1"/>
</dbReference>
<dbReference type="Gene3D" id="3.40.50.920">
    <property type="match status" value="1"/>
</dbReference>
<evidence type="ECO:0000256" key="7">
    <source>
        <dbReference type="ARBA" id="ARBA00051764"/>
    </source>
</evidence>
<dbReference type="SUPFAM" id="SSF52922">
    <property type="entry name" value="TK C-terminal domain-like"/>
    <property type="match status" value="1"/>
</dbReference>
<evidence type="ECO:0000256" key="8">
    <source>
        <dbReference type="ARBA" id="ARBA00082400"/>
    </source>
</evidence>
<gene>
    <name evidence="10" type="ORF">PC129_g777</name>
</gene>
<dbReference type="CDD" id="cd07036">
    <property type="entry name" value="TPP_PYR_E1-PDHc-beta_like"/>
    <property type="match status" value="1"/>
</dbReference>
<dbReference type="InterPro" id="IPR029061">
    <property type="entry name" value="THDP-binding"/>
</dbReference>
<evidence type="ECO:0000256" key="4">
    <source>
        <dbReference type="ARBA" id="ARBA00022946"/>
    </source>
</evidence>
<dbReference type="EC" id="1.2.4.4" evidence="3"/>
<dbReference type="PANTHER" id="PTHR42980">
    <property type="entry name" value="2-OXOISOVALERATE DEHYDROGENASE SUBUNIT BETA-RELATED"/>
    <property type="match status" value="1"/>
</dbReference>
<reference evidence="10" key="1">
    <citation type="submission" date="2018-05" db="EMBL/GenBank/DDBJ databases">
        <title>Effector identification in a new, highly contiguous assembly of the strawberry crown rot pathogen Phytophthora cactorum.</title>
        <authorList>
            <person name="Armitage A.D."/>
            <person name="Nellist C.F."/>
            <person name="Bates H."/>
            <person name="Vickerstaff R.J."/>
            <person name="Harrison R.J."/>
        </authorList>
    </citation>
    <scope>NUCLEOTIDE SEQUENCE</scope>
    <source>
        <strain evidence="10">P421</strain>
    </source>
</reference>
<evidence type="ECO:0000313" key="10">
    <source>
        <dbReference type="EMBL" id="KAG3228705.1"/>
    </source>
</evidence>
<evidence type="ECO:0000256" key="1">
    <source>
        <dbReference type="ARBA" id="ARBA00001964"/>
    </source>
</evidence>
<dbReference type="InterPro" id="IPR009014">
    <property type="entry name" value="Transketo_C/PFOR_II"/>
</dbReference>
<dbReference type="PANTHER" id="PTHR42980:SF1">
    <property type="entry name" value="2-OXOISOVALERATE DEHYDROGENASE SUBUNIT BETA, MITOCHONDRIAL"/>
    <property type="match status" value="1"/>
</dbReference>
<organism evidence="10 11">
    <name type="scientific">Phytophthora cactorum</name>
    <dbReference type="NCBI Taxonomy" id="29920"/>
    <lineage>
        <taxon>Eukaryota</taxon>
        <taxon>Sar</taxon>
        <taxon>Stramenopiles</taxon>
        <taxon>Oomycota</taxon>
        <taxon>Peronosporomycetes</taxon>
        <taxon>Peronosporales</taxon>
        <taxon>Peronosporaceae</taxon>
        <taxon>Phytophthora</taxon>
    </lineage>
</organism>
<dbReference type="GO" id="GO:0003863">
    <property type="term" value="F:branched-chain 2-oxo acid dehydrogenase activity"/>
    <property type="evidence" value="ECO:0007669"/>
    <property type="project" value="UniProtKB-EC"/>
</dbReference>
<comment type="subcellular location">
    <subcellularLocation>
        <location evidence="2">Mitochondrion matrix</location>
    </subcellularLocation>
</comment>
<keyword evidence="4" id="KW-0809">Transit peptide</keyword>
<comment type="caution">
    <text evidence="10">The sequence shown here is derived from an EMBL/GenBank/DDBJ whole genome shotgun (WGS) entry which is preliminary data.</text>
</comment>
<dbReference type="VEuPathDB" id="FungiDB:PC110_g3215"/>
<dbReference type="InterPro" id="IPR005475">
    <property type="entry name" value="Transketolase-like_Pyr-bd"/>
</dbReference>
<dbReference type="GO" id="GO:0007584">
    <property type="term" value="P:response to nutrient"/>
    <property type="evidence" value="ECO:0007669"/>
    <property type="project" value="TreeGrafter"/>
</dbReference>
<evidence type="ECO:0000256" key="2">
    <source>
        <dbReference type="ARBA" id="ARBA00004305"/>
    </source>
</evidence>
<evidence type="ECO:0000259" key="9">
    <source>
        <dbReference type="SMART" id="SM00861"/>
    </source>
</evidence>
<comment type="catalytic activity">
    <reaction evidence="7">
        <text>N(6)-[(R)-lipoyl]-L-lysyl-[protein] + 3-methyl-2-oxobutanoate + H(+) = N(6)-[(R)-S(8)-2-methylpropanoyldihydrolipoyl]-L-lysyl-[protein] + CO2</text>
        <dbReference type="Rhea" id="RHEA:13457"/>
        <dbReference type="Rhea" id="RHEA-COMP:10474"/>
        <dbReference type="Rhea" id="RHEA-COMP:10497"/>
        <dbReference type="ChEBI" id="CHEBI:11851"/>
        <dbReference type="ChEBI" id="CHEBI:15378"/>
        <dbReference type="ChEBI" id="CHEBI:16526"/>
        <dbReference type="ChEBI" id="CHEBI:83099"/>
        <dbReference type="ChEBI" id="CHEBI:83142"/>
        <dbReference type="EC" id="1.2.4.4"/>
    </reaction>
    <physiologicalReaction direction="left-to-right" evidence="7">
        <dbReference type="Rhea" id="RHEA:13458"/>
    </physiologicalReaction>
</comment>
<dbReference type="GO" id="GO:0005759">
    <property type="term" value="C:mitochondrial matrix"/>
    <property type="evidence" value="ECO:0007669"/>
    <property type="project" value="UniProtKB-SubCell"/>
</dbReference>
<proteinExistence type="predicted"/>
<feature type="domain" description="Transketolase-like pyrimidine-binding" evidence="9">
    <location>
        <begin position="98"/>
        <end position="273"/>
    </location>
</feature>
<dbReference type="Proteomes" id="UP000760860">
    <property type="component" value="Unassembled WGS sequence"/>
</dbReference>
<dbReference type="FunFam" id="3.40.50.970:FF:000001">
    <property type="entry name" value="Pyruvate dehydrogenase E1 beta subunit"/>
    <property type="match status" value="1"/>
</dbReference>
<dbReference type="InterPro" id="IPR033248">
    <property type="entry name" value="Transketolase_C"/>
</dbReference>
<dbReference type="SMART" id="SM00861">
    <property type="entry name" value="Transket_pyr"/>
    <property type="match status" value="1"/>
</dbReference>
<dbReference type="EMBL" id="RCMV01000011">
    <property type="protein sequence ID" value="KAG3228705.1"/>
    <property type="molecule type" value="Genomic_DNA"/>
</dbReference>
<comment type="cofactor">
    <cofactor evidence="1">
        <name>thiamine diphosphate</name>
        <dbReference type="ChEBI" id="CHEBI:58937"/>
    </cofactor>
</comment>
<dbReference type="Gene3D" id="3.40.50.970">
    <property type="match status" value="1"/>
</dbReference>
<dbReference type="SUPFAM" id="SSF52518">
    <property type="entry name" value="Thiamin diphosphate-binding fold (THDP-binding)"/>
    <property type="match status" value="1"/>
</dbReference>
<evidence type="ECO:0000313" key="11">
    <source>
        <dbReference type="Proteomes" id="UP000760860"/>
    </source>
</evidence>
<name>A0A8T1IT98_9STRA</name>
<keyword evidence="6" id="KW-0496">Mitochondrion</keyword>
<dbReference type="Pfam" id="PF02780">
    <property type="entry name" value="Transketolase_C"/>
    <property type="match status" value="1"/>
</dbReference>
<evidence type="ECO:0000256" key="6">
    <source>
        <dbReference type="ARBA" id="ARBA00023128"/>
    </source>
</evidence>
<dbReference type="GO" id="GO:0009083">
    <property type="term" value="P:branched-chain amino acid catabolic process"/>
    <property type="evidence" value="ECO:0007669"/>
    <property type="project" value="TreeGrafter"/>
</dbReference>